<gene>
    <name evidence="2" type="primary">LOC108561523</name>
</gene>
<dbReference type="RefSeq" id="XP_017774987.1">
    <property type="nucleotide sequence ID" value="XM_017919498.1"/>
</dbReference>
<accession>A0ABM1MK87</accession>
<reference evidence="2" key="1">
    <citation type="submission" date="2025-08" db="UniProtKB">
        <authorList>
            <consortium name="RefSeq"/>
        </authorList>
    </citation>
    <scope>IDENTIFICATION</scope>
    <source>
        <tissue evidence="2">Whole Larva</tissue>
    </source>
</reference>
<protein>
    <submittedName>
        <fullName evidence="2">Uncharacterized protein LOC108561523 isoform X1</fullName>
    </submittedName>
</protein>
<sequence>MSMTYKRSTEHQVKCGLCSRKVTKKDFKAHVKNCHSVDIVVESLKFVSIEKFRKWKASLEQDTDIKFIRKCGKIVGSPDVIRFYCHQSKCYTECGKHQIERRKVIEAYCPANIKLVVFPNGKCSVRFVKTHIGHLNVYYPSGFIKKVDENIVDINQNDSALNEVLEKMGTVMKNSGSFNVDVWIESLKKSCCVLFYKAKGSIIEECRYLAYNDFILIVMSPAQRRVLQKKDFDFIYVGGTRNIDTNGYELITLMIVDDTQQSFPCAFFISNRVDEVVLNFFFSFVKETCGKLLPNFFMSDINGMYFDAWISIMNMLVSMEWLYTENSVKTDWKKNQTKIKSAKKRNEIYELLTKIMSENNEDSFDQLIDSLKTKLTDDSELVEYDKYITDNYLDHCSNWAYCYRKKYGKETSINVERMEKLLESLYLNENYAARLDKSVEHLLKFVDDRLCFTDERKLVSKLKNSQSRHENSLKLNNTNCEKLGNKWQITSDDTQEFYYVTENLVGCSCSFRCEQCDCCIHKYCCTCDDNAINWNICKHIHYICKLFANKYKGGTSDADERKKIESDLYDLLKKIDSIDSKDLNILKYGIYMIKASMSKGN</sequence>
<evidence type="ECO:0000313" key="2">
    <source>
        <dbReference type="RefSeq" id="XP_017774987.1"/>
    </source>
</evidence>
<name>A0ABM1MK87_NICVS</name>
<organism evidence="1 2">
    <name type="scientific">Nicrophorus vespilloides</name>
    <name type="common">Boreal carrion beetle</name>
    <dbReference type="NCBI Taxonomy" id="110193"/>
    <lineage>
        <taxon>Eukaryota</taxon>
        <taxon>Metazoa</taxon>
        <taxon>Ecdysozoa</taxon>
        <taxon>Arthropoda</taxon>
        <taxon>Hexapoda</taxon>
        <taxon>Insecta</taxon>
        <taxon>Pterygota</taxon>
        <taxon>Neoptera</taxon>
        <taxon>Endopterygota</taxon>
        <taxon>Coleoptera</taxon>
        <taxon>Polyphaga</taxon>
        <taxon>Staphyliniformia</taxon>
        <taxon>Silphidae</taxon>
        <taxon>Nicrophorinae</taxon>
        <taxon>Nicrophorus</taxon>
    </lineage>
</organism>
<proteinExistence type="predicted"/>
<dbReference type="PANTHER" id="PTHR33936:SF24">
    <property type="entry name" value="C2H2-TYPE DOMAIN-CONTAINING PROTEIN"/>
    <property type="match status" value="1"/>
</dbReference>
<evidence type="ECO:0000313" key="1">
    <source>
        <dbReference type="Proteomes" id="UP000695000"/>
    </source>
</evidence>
<dbReference type="GeneID" id="108561523"/>
<dbReference type="InterPro" id="IPR052797">
    <property type="entry name" value="RegFact_GeneExpr_CellDeath"/>
</dbReference>
<keyword evidence="1" id="KW-1185">Reference proteome</keyword>
<dbReference type="PANTHER" id="PTHR33936">
    <property type="entry name" value="PROTEIN CBG17840"/>
    <property type="match status" value="1"/>
</dbReference>
<dbReference type="Proteomes" id="UP000695000">
    <property type="component" value="Unplaced"/>
</dbReference>